<dbReference type="Proteomes" id="UP001431783">
    <property type="component" value="Unassembled WGS sequence"/>
</dbReference>
<sequence length="523" mass="61169">MSVPVASSEMDNGIAKTVYAFPVILALLIVTWMMWFLKYRNEKRRIYELMATVKQPPSCYPIFGHSLNFVGTPTYAFQKITEYFFNYGPNFGIWFGNMPLVVIGKPEDLETVLMSQHCVSKSYFYKFTGIVVGEGLFSAPAHKWRRNRKLIQPTFNSRILDHFVQIFGNTSSICVNEILPKYINKRNIEWYNIFTSVNLDTISQTAMGINTDAQRIQIPFSKHLEIAMKAVYLRFVTIYYHLDFIFNRTSLCKELRASAKYIDGFTDKVIKEKKAEFNEKLKDSEQEVSTFDEAPIKRKVFLEMLLEIDHKGMKFTDKELRDEVKTFFVGGTDTSAVTTCFFLSMMGMHQEIQQQVYEEIMEVVGEERTPEPEDLPKFQLLERCIKETCRLFSPAPFVSRKVKGKDVTLSEFTLPVGTTLLLPIFYVHRCADYWDEPLKFKPERFRPEEVAKRHPYTFLPFSAGLRGCVGMRYSYMNMKTLLSMILRKYKVYCDYKSIEEIKVKNYVVLRPIDGFKFHIQERK</sequence>
<evidence type="ECO:0000256" key="10">
    <source>
        <dbReference type="ARBA" id="ARBA00023002"/>
    </source>
</evidence>
<evidence type="ECO:0000256" key="7">
    <source>
        <dbReference type="ARBA" id="ARBA00022723"/>
    </source>
</evidence>
<protein>
    <recommendedName>
        <fullName evidence="20">Cytochrome P450</fullName>
    </recommendedName>
</protein>
<dbReference type="CDD" id="cd20628">
    <property type="entry name" value="CYP4"/>
    <property type="match status" value="1"/>
</dbReference>
<proteinExistence type="inferred from homology"/>
<evidence type="ECO:0000256" key="13">
    <source>
        <dbReference type="ARBA" id="ARBA00023136"/>
    </source>
</evidence>
<feature type="coiled-coil region" evidence="16">
    <location>
        <begin position="267"/>
        <end position="294"/>
    </location>
</feature>
<evidence type="ECO:0000256" key="4">
    <source>
        <dbReference type="ARBA" id="ARBA00004406"/>
    </source>
</evidence>
<comment type="caution">
    <text evidence="18">The sequence shown here is derived from an EMBL/GenBank/DDBJ whole genome shotgun (WGS) entry which is preliminary data.</text>
</comment>
<reference evidence="18 19" key="1">
    <citation type="submission" date="2023-03" db="EMBL/GenBank/DDBJ databases">
        <title>Genome insight into feeding habits of ladybird beetles.</title>
        <authorList>
            <person name="Li H.-S."/>
            <person name="Huang Y.-H."/>
            <person name="Pang H."/>
        </authorList>
    </citation>
    <scope>NUCLEOTIDE SEQUENCE [LARGE SCALE GENOMIC DNA]</scope>
    <source>
        <strain evidence="18">SYSU_2023b</strain>
        <tissue evidence="18">Whole body</tissue>
    </source>
</reference>
<evidence type="ECO:0000256" key="2">
    <source>
        <dbReference type="ARBA" id="ARBA00003690"/>
    </source>
</evidence>
<dbReference type="PROSITE" id="PS00086">
    <property type="entry name" value="CYTOCHROME_P450"/>
    <property type="match status" value="1"/>
</dbReference>
<evidence type="ECO:0000256" key="6">
    <source>
        <dbReference type="ARBA" id="ARBA00022617"/>
    </source>
</evidence>
<comment type="similarity">
    <text evidence="5 15">Belongs to the cytochrome P450 family.</text>
</comment>
<keyword evidence="17" id="KW-1133">Transmembrane helix</keyword>
<organism evidence="18 19">
    <name type="scientific">Henosepilachna vigintioctopunctata</name>
    <dbReference type="NCBI Taxonomy" id="420089"/>
    <lineage>
        <taxon>Eukaryota</taxon>
        <taxon>Metazoa</taxon>
        <taxon>Ecdysozoa</taxon>
        <taxon>Arthropoda</taxon>
        <taxon>Hexapoda</taxon>
        <taxon>Insecta</taxon>
        <taxon>Pterygota</taxon>
        <taxon>Neoptera</taxon>
        <taxon>Endopterygota</taxon>
        <taxon>Coleoptera</taxon>
        <taxon>Polyphaga</taxon>
        <taxon>Cucujiformia</taxon>
        <taxon>Coccinelloidea</taxon>
        <taxon>Coccinellidae</taxon>
        <taxon>Epilachninae</taxon>
        <taxon>Epilachnini</taxon>
        <taxon>Henosepilachna</taxon>
    </lineage>
</organism>
<feature type="binding site" description="axial binding residue" evidence="14">
    <location>
        <position position="468"/>
    </location>
    <ligand>
        <name>heme</name>
        <dbReference type="ChEBI" id="CHEBI:30413"/>
    </ligand>
    <ligandPart>
        <name>Fe</name>
        <dbReference type="ChEBI" id="CHEBI:18248"/>
    </ligandPart>
</feature>
<evidence type="ECO:0000256" key="5">
    <source>
        <dbReference type="ARBA" id="ARBA00010617"/>
    </source>
</evidence>
<dbReference type="SUPFAM" id="SSF48264">
    <property type="entry name" value="Cytochrome P450"/>
    <property type="match status" value="1"/>
</dbReference>
<gene>
    <name evidence="18" type="ORF">WA026_002705</name>
</gene>
<keyword evidence="9" id="KW-0492">Microsome</keyword>
<evidence type="ECO:0000256" key="16">
    <source>
        <dbReference type="SAM" id="Coils"/>
    </source>
</evidence>
<comment type="function">
    <text evidence="2">May be involved in the metabolism of insect hormones and in the breakdown of synthetic insecticides.</text>
</comment>
<evidence type="ECO:0000256" key="1">
    <source>
        <dbReference type="ARBA" id="ARBA00001971"/>
    </source>
</evidence>
<dbReference type="GO" id="GO:0005506">
    <property type="term" value="F:iron ion binding"/>
    <property type="evidence" value="ECO:0007669"/>
    <property type="project" value="InterPro"/>
</dbReference>
<evidence type="ECO:0000313" key="18">
    <source>
        <dbReference type="EMBL" id="KAK9874355.1"/>
    </source>
</evidence>
<keyword evidence="11 14" id="KW-0408">Iron</keyword>
<dbReference type="Gene3D" id="1.10.630.10">
    <property type="entry name" value="Cytochrome P450"/>
    <property type="match status" value="1"/>
</dbReference>
<name>A0AAW1U2F6_9CUCU</name>
<dbReference type="PANTHER" id="PTHR24291">
    <property type="entry name" value="CYTOCHROME P450 FAMILY 4"/>
    <property type="match status" value="1"/>
</dbReference>
<evidence type="ECO:0000256" key="17">
    <source>
        <dbReference type="SAM" id="Phobius"/>
    </source>
</evidence>
<keyword evidence="8" id="KW-0256">Endoplasmic reticulum</keyword>
<evidence type="ECO:0008006" key="20">
    <source>
        <dbReference type="Google" id="ProtNLM"/>
    </source>
</evidence>
<evidence type="ECO:0000256" key="15">
    <source>
        <dbReference type="RuleBase" id="RU000461"/>
    </source>
</evidence>
<keyword evidence="19" id="KW-1185">Reference proteome</keyword>
<dbReference type="GO" id="GO:0016705">
    <property type="term" value="F:oxidoreductase activity, acting on paired donors, with incorporation or reduction of molecular oxygen"/>
    <property type="evidence" value="ECO:0007669"/>
    <property type="project" value="InterPro"/>
</dbReference>
<evidence type="ECO:0000256" key="11">
    <source>
        <dbReference type="ARBA" id="ARBA00023004"/>
    </source>
</evidence>
<keyword evidence="12 15" id="KW-0503">Monooxygenase</keyword>
<dbReference type="PRINTS" id="PR00385">
    <property type="entry name" value="P450"/>
</dbReference>
<evidence type="ECO:0000256" key="12">
    <source>
        <dbReference type="ARBA" id="ARBA00023033"/>
    </source>
</evidence>
<evidence type="ECO:0000313" key="19">
    <source>
        <dbReference type="Proteomes" id="UP001431783"/>
    </source>
</evidence>
<dbReference type="GO" id="GO:0004497">
    <property type="term" value="F:monooxygenase activity"/>
    <property type="evidence" value="ECO:0007669"/>
    <property type="project" value="UniProtKB-KW"/>
</dbReference>
<comment type="subcellular location">
    <subcellularLocation>
        <location evidence="4">Endoplasmic reticulum membrane</location>
        <topology evidence="4">Peripheral membrane protein</topology>
    </subcellularLocation>
    <subcellularLocation>
        <location evidence="3">Microsome membrane</location>
        <topology evidence="3">Peripheral membrane protein</topology>
    </subcellularLocation>
</comment>
<comment type="cofactor">
    <cofactor evidence="1 14">
        <name>heme</name>
        <dbReference type="ChEBI" id="CHEBI:30413"/>
    </cofactor>
</comment>
<dbReference type="AlphaFoldDB" id="A0AAW1U2F6"/>
<dbReference type="InterPro" id="IPR001128">
    <property type="entry name" value="Cyt_P450"/>
</dbReference>
<keyword evidence="13 17" id="KW-0472">Membrane</keyword>
<dbReference type="InterPro" id="IPR036396">
    <property type="entry name" value="Cyt_P450_sf"/>
</dbReference>
<dbReference type="GO" id="GO:0020037">
    <property type="term" value="F:heme binding"/>
    <property type="evidence" value="ECO:0007669"/>
    <property type="project" value="InterPro"/>
</dbReference>
<dbReference type="EMBL" id="JARQZJ010000031">
    <property type="protein sequence ID" value="KAK9874355.1"/>
    <property type="molecule type" value="Genomic_DNA"/>
</dbReference>
<feature type="transmembrane region" description="Helical" evidence="17">
    <location>
        <begin position="18"/>
        <end position="37"/>
    </location>
</feature>
<evidence type="ECO:0000256" key="8">
    <source>
        <dbReference type="ARBA" id="ARBA00022824"/>
    </source>
</evidence>
<accession>A0AAW1U2F6</accession>
<evidence type="ECO:0000256" key="14">
    <source>
        <dbReference type="PIRSR" id="PIRSR602401-1"/>
    </source>
</evidence>
<keyword evidence="16" id="KW-0175">Coiled coil</keyword>
<dbReference type="InterPro" id="IPR002401">
    <property type="entry name" value="Cyt_P450_E_grp-I"/>
</dbReference>
<keyword evidence="10 15" id="KW-0560">Oxidoreductase</keyword>
<evidence type="ECO:0000256" key="3">
    <source>
        <dbReference type="ARBA" id="ARBA00004174"/>
    </source>
</evidence>
<dbReference type="Pfam" id="PF00067">
    <property type="entry name" value="p450"/>
    <property type="match status" value="1"/>
</dbReference>
<evidence type="ECO:0000256" key="9">
    <source>
        <dbReference type="ARBA" id="ARBA00022848"/>
    </source>
</evidence>
<dbReference type="GO" id="GO:0005789">
    <property type="term" value="C:endoplasmic reticulum membrane"/>
    <property type="evidence" value="ECO:0007669"/>
    <property type="project" value="UniProtKB-SubCell"/>
</dbReference>
<keyword evidence="17" id="KW-0812">Transmembrane</keyword>
<dbReference type="PRINTS" id="PR00463">
    <property type="entry name" value="EP450I"/>
</dbReference>
<dbReference type="PANTHER" id="PTHR24291:SF189">
    <property type="entry name" value="CYTOCHROME P450 4C3-RELATED"/>
    <property type="match status" value="1"/>
</dbReference>
<keyword evidence="7 14" id="KW-0479">Metal-binding</keyword>
<keyword evidence="6 14" id="KW-0349">Heme</keyword>
<dbReference type="InterPro" id="IPR017972">
    <property type="entry name" value="Cyt_P450_CS"/>
</dbReference>
<dbReference type="InterPro" id="IPR050196">
    <property type="entry name" value="Cytochrome_P450_Monoox"/>
</dbReference>